<feature type="repeat" description="PPR" evidence="2">
    <location>
        <begin position="271"/>
        <end position="305"/>
    </location>
</feature>
<dbReference type="FunFam" id="1.25.40.10:FF:001543">
    <property type="entry name" value="Pentatricopeptide repeat-containing protein At1g32415, mitochondrial"/>
    <property type="match status" value="1"/>
</dbReference>
<reference evidence="3 4" key="1">
    <citation type="submission" date="2015-01" db="EMBL/GenBank/DDBJ databases">
        <title>Genome of allotetraploid Gossypium barbadense reveals genomic plasticity and fiber elongation in cotton evolution.</title>
        <authorList>
            <person name="Chen X."/>
            <person name="Liu X."/>
            <person name="Zhao B."/>
            <person name="Zheng H."/>
            <person name="Hu Y."/>
            <person name="Lu G."/>
            <person name="Yang C."/>
            <person name="Chen J."/>
            <person name="Shan C."/>
            <person name="Zhang L."/>
            <person name="Zhou Y."/>
            <person name="Wang L."/>
            <person name="Guo W."/>
            <person name="Bai Y."/>
            <person name="Ruan J."/>
            <person name="Shangguan X."/>
            <person name="Mao Y."/>
            <person name="Jiang J."/>
            <person name="Zhu Y."/>
            <person name="Lei J."/>
            <person name="Kang H."/>
            <person name="Chen S."/>
            <person name="He X."/>
            <person name="Wang R."/>
            <person name="Wang Y."/>
            <person name="Chen J."/>
            <person name="Wang L."/>
            <person name="Yu S."/>
            <person name="Wang B."/>
            <person name="Wei J."/>
            <person name="Song S."/>
            <person name="Lu X."/>
            <person name="Gao Z."/>
            <person name="Gu W."/>
            <person name="Deng X."/>
            <person name="Ma D."/>
            <person name="Wang S."/>
            <person name="Liang W."/>
            <person name="Fang L."/>
            <person name="Cai C."/>
            <person name="Zhu X."/>
            <person name="Zhou B."/>
            <person name="Zhang Y."/>
            <person name="Chen Z."/>
            <person name="Xu S."/>
            <person name="Zhu R."/>
            <person name="Wang S."/>
            <person name="Zhang T."/>
            <person name="Zhao G."/>
        </authorList>
    </citation>
    <scope>NUCLEOTIDE SEQUENCE [LARGE SCALE GENOMIC DNA]</scope>
    <source>
        <strain evidence="4">cv. Xinhai21</strain>
        <tissue evidence="3">Leaf</tissue>
    </source>
</reference>
<feature type="repeat" description="PPR" evidence="2">
    <location>
        <begin position="593"/>
        <end position="627"/>
    </location>
</feature>
<feature type="repeat" description="PPR" evidence="2">
    <location>
        <begin position="694"/>
        <end position="728"/>
    </location>
</feature>
<accession>A0A2P5VUZ7</accession>
<feature type="repeat" description="PPR" evidence="2">
    <location>
        <begin position="333"/>
        <end position="367"/>
    </location>
</feature>
<organism evidence="3 4">
    <name type="scientific">Gossypium barbadense</name>
    <name type="common">Sea Island cotton</name>
    <name type="synonym">Hibiscus barbadensis</name>
    <dbReference type="NCBI Taxonomy" id="3634"/>
    <lineage>
        <taxon>Eukaryota</taxon>
        <taxon>Viridiplantae</taxon>
        <taxon>Streptophyta</taxon>
        <taxon>Embryophyta</taxon>
        <taxon>Tracheophyta</taxon>
        <taxon>Spermatophyta</taxon>
        <taxon>Magnoliopsida</taxon>
        <taxon>eudicotyledons</taxon>
        <taxon>Gunneridae</taxon>
        <taxon>Pentapetalae</taxon>
        <taxon>rosids</taxon>
        <taxon>malvids</taxon>
        <taxon>Malvales</taxon>
        <taxon>Malvaceae</taxon>
        <taxon>Malvoideae</taxon>
        <taxon>Gossypium</taxon>
    </lineage>
</organism>
<protein>
    <recommendedName>
        <fullName evidence="5">Pentacotripeptide-repeat region of PRORP domain-containing protein</fullName>
    </recommendedName>
</protein>
<feature type="repeat" description="PPR" evidence="2">
    <location>
        <begin position="395"/>
        <end position="429"/>
    </location>
</feature>
<dbReference type="PROSITE" id="PS51375">
    <property type="entry name" value="PPR"/>
    <property type="match status" value="8"/>
</dbReference>
<evidence type="ECO:0000256" key="2">
    <source>
        <dbReference type="PROSITE-ProRule" id="PRU00708"/>
    </source>
</evidence>
<feature type="repeat" description="PPR" evidence="2">
    <location>
        <begin position="116"/>
        <end position="150"/>
    </location>
</feature>
<evidence type="ECO:0000313" key="3">
    <source>
        <dbReference type="EMBL" id="PPR82654.1"/>
    </source>
</evidence>
<dbReference type="InterPro" id="IPR046848">
    <property type="entry name" value="E_motif"/>
</dbReference>
<keyword evidence="1" id="KW-0677">Repeat</keyword>
<dbReference type="Proteomes" id="UP000239757">
    <property type="component" value="Unassembled WGS sequence"/>
</dbReference>
<evidence type="ECO:0008006" key="5">
    <source>
        <dbReference type="Google" id="ProtNLM"/>
    </source>
</evidence>
<dbReference type="Pfam" id="PF01535">
    <property type="entry name" value="PPR"/>
    <property type="match status" value="9"/>
</dbReference>
<dbReference type="InterPro" id="IPR002885">
    <property type="entry name" value="PPR_rpt"/>
</dbReference>
<dbReference type="PANTHER" id="PTHR47926">
    <property type="entry name" value="PENTATRICOPEPTIDE REPEAT-CONTAINING PROTEIN"/>
    <property type="match status" value="1"/>
</dbReference>
<feature type="repeat" description="PPR" evidence="2">
    <location>
        <begin position="663"/>
        <end position="693"/>
    </location>
</feature>
<dbReference type="OrthoDB" id="757703at2759"/>
<dbReference type="GO" id="GO:0003723">
    <property type="term" value="F:RNA binding"/>
    <property type="evidence" value="ECO:0007669"/>
    <property type="project" value="InterPro"/>
</dbReference>
<dbReference type="GO" id="GO:0009451">
    <property type="term" value="P:RNA modification"/>
    <property type="evidence" value="ECO:0007669"/>
    <property type="project" value="InterPro"/>
</dbReference>
<evidence type="ECO:0000256" key="1">
    <source>
        <dbReference type="ARBA" id="ARBA00022737"/>
    </source>
</evidence>
<dbReference type="NCBIfam" id="TIGR00756">
    <property type="entry name" value="PPR"/>
    <property type="match status" value="9"/>
</dbReference>
<dbReference type="AlphaFoldDB" id="A0A2P5VUZ7"/>
<dbReference type="Gene3D" id="1.25.40.10">
    <property type="entry name" value="Tetratricopeptide repeat domain"/>
    <property type="match status" value="6"/>
</dbReference>
<dbReference type="Pfam" id="PF13041">
    <property type="entry name" value="PPR_2"/>
    <property type="match status" value="3"/>
</dbReference>
<dbReference type="Pfam" id="PF20431">
    <property type="entry name" value="E_motif"/>
    <property type="match status" value="1"/>
</dbReference>
<gene>
    <name evidence="3" type="ORF">GOBAR_AA38059</name>
</gene>
<dbReference type="InterPro" id="IPR011990">
    <property type="entry name" value="TPR-like_helical_dom_sf"/>
</dbReference>
<dbReference type="PANTHER" id="PTHR47926:SF404">
    <property type="entry name" value="(PPR) REPEAT-CONTAINING PROTEIN, PUTATIVE-RELATED"/>
    <property type="match status" value="1"/>
</dbReference>
<sequence>MRAITLSKASHSLLRYYLIHVRSQPIFSIHFLYVRSFESQSIFLNTHHSKLTFNDSQLLPLLSNHRLWEARNLLDRMPQRSNHGRVIHLTSLISKFSRNGFVNEAKALFEIMPERNIVSYNAMLSSFINSGMIGEARRFFEEMPERNVVSWTSMLMRAITLSKASHSLLRYYLIHVRSQPIFSIHFLYVRSFESQSIFLNTHHSKLTFNDSQLLPLLSNHRLWEARNLLDRMPQRSNHGRVIHLTSLISKFSRNGFVNEAKALFEIMPERNIVSYNAMLSSFINSGMIGEARRFFEEMPERNVVSWTSMLCGLLESGRVLEGKRFFDNMPEKNVVSWNSMIGGLIKNGDLDEARLIFDAMPVRNIISSNTMIYGYAENCRMKEARDLFEAMEDRNVVTWTSMIAGYCRAGEVNEGYCLFCRMPERNIVSWTAMIGGFTWNGFYEEALLLFLEMTNYEIRPNTETFVSLAYACAGMGFPCLGKQLHAQVIVAGLEYDDYDGRLSRSLIQMYSVFGIMDFAYYIFKKNLNNSSVQSCNAMITGYVRTGQLEKAQYVFDISPIRDKISWTSMIDGYLSIGQVFQASHLFNNMPEKDAVAWTTMISGYVQNEHFIEATALFLEMRAQGVFPLNATYSVLLGASGATANLDMGRQIHCMLEKTRYEFDLILENSLISMYAKCGLIDDAYNIFSTMVSRDLISWNSMIMGFSHHGLANETLKVFEAMLESGCHPNSITFLGILSACSHVGLISKALELFKSMSDIYRIEPGLEHYVSIVNLLGRAGRVKEAEEFVRSLPFEPDCAIWGALLSVCGLSETGAEIAKHAARKLLELDPMNAPAHVVLCNIYAARGLHMAEQKLRKEMGLKGVRKAPGCSWIQLNGRVHVFKSGDKLHQQADEVLSLLFGISDKSCKSISLRL</sequence>
<dbReference type="InterPro" id="IPR046960">
    <property type="entry name" value="PPR_At4g14850-like_plant"/>
</dbReference>
<evidence type="ECO:0000313" key="4">
    <source>
        <dbReference type="Proteomes" id="UP000239757"/>
    </source>
</evidence>
<name>A0A2P5VUZ7_GOSBA</name>
<feature type="repeat" description="PPR" evidence="2">
    <location>
        <begin position="562"/>
        <end position="592"/>
    </location>
</feature>
<dbReference type="EMBL" id="KZ670757">
    <property type="protein sequence ID" value="PPR82654.1"/>
    <property type="molecule type" value="Genomic_DNA"/>
</dbReference>
<dbReference type="FunFam" id="1.25.40.10:FF:002419">
    <property type="entry name" value="Pentatricopeptide repeat-containing protein"/>
    <property type="match status" value="1"/>
</dbReference>
<dbReference type="Pfam" id="PF12854">
    <property type="entry name" value="PPR_1"/>
    <property type="match status" value="1"/>
</dbReference>
<proteinExistence type="predicted"/>